<dbReference type="PANTHER" id="PTHR33121">
    <property type="entry name" value="CYCLIC DI-GMP PHOSPHODIESTERASE PDEF"/>
    <property type="match status" value="1"/>
</dbReference>
<dbReference type="PROSITE" id="PS50885">
    <property type="entry name" value="HAMP"/>
    <property type="match status" value="1"/>
</dbReference>
<dbReference type="PROSITE" id="PS50887">
    <property type="entry name" value="GGDEF"/>
    <property type="match status" value="1"/>
</dbReference>
<evidence type="ECO:0000256" key="1">
    <source>
        <dbReference type="SAM" id="Phobius"/>
    </source>
</evidence>
<dbReference type="Pfam" id="PF00563">
    <property type="entry name" value="EAL"/>
    <property type="match status" value="1"/>
</dbReference>
<keyword evidence="6" id="KW-1185">Reference proteome</keyword>
<feature type="domain" description="HAMP" evidence="3">
    <location>
        <begin position="173"/>
        <end position="225"/>
    </location>
</feature>
<dbReference type="SUPFAM" id="SSF141868">
    <property type="entry name" value="EAL domain-like"/>
    <property type="match status" value="1"/>
</dbReference>
<keyword evidence="1" id="KW-0472">Membrane</keyword>
<feature type="transmembrane region" description="Helical" evidence="1">
    <location>
        <begin position="153"/>
        <end position="176"/>
    </location>
</feature>
<accession>A0A4R1GPV6</accession>
<dbReference type="AlphaFoldDB" id="A0A4R1GPV6"/>
<dbReference type="SMART" id="SM00304">
    <property type="entry name" value="HAMP"/>
    <property type="match status" value="1"/>
</dbReference>
<dbReference type="InterPro" id="IPR035919">
    <property type="entry name" value="EAL_sf"/>
</dbReference>
<dbReference type="Gene3D" id="3.30.70.270">
    <property type="match status" value="1"/>
</dbReference>
<name>A0A4R1GPV6_9GAMM</name>
<evidence type="ECO:0000259" key="3">
    <source>
        <dbReference type="PROSITE" id="PS50885"/>
    </source>
</evidence>
<dbReference type="InterPro" id="IPR032244">
    <property type="entry name" value="LapD_MoxY_N"/>
</dbReference>
<dbReference type="InterPro" id="IPR000160">
    <property type="entry name" value="GGDEF_dom"/>
</dbReference>
<feature type="transmembrane region" description="Helical" evidence="1">
    <location>
        <begin position="6"/>
        <end position="26"/>
    </location>
</feature>
<dbReference type="RefSeq" id="WP_132289862.1">
    <property type="nucleotide sequence ID" value="NZ_SMFU01000007.1"/>
</dbReference>
<dbReference type="OrthoDB" id="5894408at2"/>
<dbReference type="SUPFAM" id="SSF55073">
    <property type="entry name" value="Nucleotide cyclase"/>
    <property type="match status" value="1"/>
</dbReference>
<evidence type="ECO:0000313" key="5">
    <source>
        <dbReference type="EMBL" id="TCK09481.1"/>
    </source>
</evidence>
<evidence type="ECO:0000259" key="4">
    <source>
        <dbReference type="PROSITE" id="PS50887"/>
    </source>
</evidence>
<dbReference type="PANTHER" id="PTHR33121:SF79">
    <property type="entry name" value="CYCLIC DI-GMP PHOSPHODIESTERASE PDED-RELATED"/>
    <property type="match status" value="1"/>
</dbReference>
<dbReference type="Gene3D" id="3.30.110.200">
    <property type="match status" value="1"/>
</dbReference>
<dbReference type="Gene3D" id="6.10.340.10">
    <property type="match status" value="1"/>
</dbReference>
<proteinExistence type="predicted"/>
<dbReference type="InterPro" id="IPR050706">
    <property type="entry name" value="Cyclic-di-GMP_PDE-like"/>
</dbReference>
<dbReference type="SMART" id="SM00267">
    <property type="entry name" value="GGDEF"/>
    <property type="match status" value="1"/>
</dbReference>
<organism evidence="5 6">
    <name type="scientific">Marinobacterium mangrovicola</name>
    <dbReference type="NCBI Taxonomy" id="1476959"/>
    <lineage>
        <taxon>Bacteria</taxon>
        <taxon>Pseudomonadati</taxon>
        <taxon>Pseudomonadota</taxon>
        <taxon>Gammaproteobacteria</taxon>
        <taxon>Oceanospirillales</taxon>
        <taxon>Oceanospirillaceae</taxon>
        <taxon>Marinobacterium</taxon>
    </lineage>
</organism>
<dbReference type="CDD" id="cd01948">
    <property type="entry name" value="EAL"/>
    <property type="match status" value="1"/>
</dbReference>
<feature type="domain" description="EAL" evidence="2">
    <location>
        <begin position="412"/>
        <end position="650"/>
    </location>
</feature>
<dbReference type="InterPro" id="IPR043128">
    <property type="entry name" value="Rev_trsase/Diguanyl_cyclase"/>
</dbReference>
<dbReference type="InterPro" id="IPR029787">
    <property type="entry name" value="Nucleotide_cyclase"/>
</dbReference>
<dbReference type="PROSITE" id="PS50883">
    <property type="entry name" value="EAL"/>
    <property type="match status" value="1"/>
</dbReference>
<dbReference type="Pfam" id="PF16448">
    <property type="entry name" value="LapD_MoxY_N"/>
    <property type="match status" value="1"/>
</dbReference>
<protein>
    <submittedName>
        <fullName evidence="5">Diguanylate cyclase/phosphodiesterase</fullName>
    </submittedName>
</protein>
<dbReference type="GO" id="GO:0007165">
    <property type="term" value="P:signal transduction"/>
    <property type="evidence" value="ECO:0007669"/>
    <property type="project" value="InterPro"/>
</dbReference>
<keyword evidence="1" id="KW-0812">Transmembrane</keyword>
<dbReference type="Gene3D" id="3.20.20.450">
    <property type="entry name" value="EAL domain"/>
    <property type="match status" value="1"/>
</dbReference>
<feature type="domain" description="GGDEF" evidence="4">
    <location>
        <begin position="267"/>
        <end position="404"/>
    </location>
</feature>
<dbReference type="InterPro" id="IPR042461">
    <property type="entry name" value="LapD_MoxY_peri_C"/>
</dbReference>
<dbReference type="Gene3D" id="6.20.270.20">
    <property type="entry name" value="LapD/MoxY periplasmic domain"/>
    <property type="match status" value="1"/>
</dbReference>
<dbReference type="Proteomes" id="UP000294546">
    <property type="component" value="Unassembled WGS sequence"/>
</dbReference>
<dbReference type="GO" id="GO:0016020">
    <property type="term" value="C:membrane"/>
    <property type="evidence" value="ECO:0007669"/>
    <property type="project" value="InterPro"/>
</dbReference>
<sequence>MSLVKQLIAAVLTVLIGLASGTLFVMSDSGKSMLLRQLESHALDSATHLGLYISPYMAAKDSATIETAVNAIFDSGFYQRIAVTDPSGEPLYIKETAPEISDRVPGWFVSLVHIDPPSMERPIAHQWRNVGTIHVQSSAGYAYERFWEGAQRALLLFAVLALLAALMITLLMRYLLRPLGAVERQAEALAHKTYIEQPELPKARELRSVVEAMNTMVRQVRQMFEEQARNIDELRTIAYRDPLTGLLNQRACIAQLRARIDYERDFGPATLTLMRLRSLAEINRACGEDSTNHLLKLIADSLRELADGQSGNSLIGRISGSEFLLLTEQEPLKSLRPRLERALEQVDAQIASLYDGSPVPQRPLLAGISHSEDKGSAALLLSEARLALSHAEEQGERIFEYTDNTMTQENRSQNWQQHVATAIRNGQVFLQYQSLMDGTHQQLHGELLARILDEENEPCPASRFIGVARELGLLDAMDRATISTALSYLRREPEGIRIAINLGQDSVTASDFAKWLGEQLKNLPAPERVSFEINETVILNNPERVQALRAQMRAIGVTFGVDNFGIHPRGFSYLYNLKPDYLKIDGSLIRDIDSNDEDRFFVRSLIGVAHNIDVQAYAEHVERNSQQQQLLALGIDGTQGYLHGKPEALN</sequence>
<dbReference type="EMBL" id="SMFU01000007">
    <property type="protein sequence ID" value="TCK09481.1"/>
    <property type="molecule type" value="Genomic_DNA"/>
</dbReference>
<reference evidence="5 6" key="1">
    <citation type="submission" date="2019-03" db="EMBL/GenBank/DDBJ databases">
        <title>Genomic Encyclopedia of Archaeal and Bacterial Type Strains, Phase II (KMG-II): from individual species to whole genera.</title>
        <authorList>
            <person name="Goeker M."/>
        </authorList>
    </citation>
    <scope>NUCLEOTIDE SEQUENCE [LARGE SCALE GENOMIC DNA]</scope>
    <source>
        <strain evidence="5 6">DSM 27697</strain>
    </source>
</reference>
<dbReference type="InterPro" id="IPR001633">
    <property type="entry name" value="EAL_dom"/>
</dbReference>
<dbReference type="GO" id="GO:0071111">
    <property type="term" value="F:cyclic-guanylate-specific phosphodiesterase activity"/>
    <property type="evidence" value="ECO:0007669"/>
    <property type="project" value="InterPro"/>
</dbReference>
<dbReference type="Pfam" id="PF00990">
    <property type="entry name" value="GGDEF"/>
    <property type="match status" value="1"/>
</dbReference>
<comment type="caution">
    <text evidence="5">The sequence shown here is derived from an EMBL/GenBank/DDBJ whole genome shotgun (WGS) entry which is preliminary data.</text>
</comment>
<evidence type="ECO:0000259" key="2">
    <source>
        <dbReference type="PROSITE" id="PS50883"/>
    </source>
</evidence>
<dbReference type="InterPro" id="IPR003660">
    <property type="entry name" value="HAMP_dom"/>
</dbReference>
<evidence type="ECO:0000313" key="6">
    <source>
        <dbReference type="Proteomes" id="UP000294546"/>
    </source>
</evidence>
<gene>
    <name evidence="5" type="ORF">CLV83_1591</name>
</gene>
<dbReference type="SMART" id="SM00052">
    <property type="entry name" value="EAL"/>
    <property type="match status" value="1"/>
</dbReference>
<keyword evidence="1" id="KW-1133">Transmembrane helix</keyword>